<evidence type="ECO:0000259" key="2">
    <source>
        <dbReference type="Pfam" id="PF03983"/>
    </source>
</evidence>
<protein>
    <recommendedName>
        <fullName evidence="2">SLA1 homology domain-containing protein</fullName>
    </recommendedName>
</protein>
<feature type="chain" id="PRO_5022949378" description="SLA1 homology domain-containing protein" evidence="1">
    <location>
        <begin position="19"/>
        <end position="381"/>
    </location>
</feature>
<evidence type="ECO:0000256" key="1">
    <source>
        <dbReference type="SAM" id="SignalP"/>
    </source>
</evidence>
<accession>A0A5B9QQ69</accession>
<reference evidence="3 4" key="1">
    <citation type="submission" date="2019-08" db="EMBL/GenBank/DDBJ databases">
        <title>Deep-cultivation of Planctomycetes and their phenomic and genomic characterization uncovers novel biology.</title>
        <authorList>
            <person name="Wiegand S."/>
            <person name="Jogler M."/>
            <person name="Boedeker C."/>
            <person name="Pinto D."/>
            <person name="Vollmers J."/>
            <person name="Rivas-Marin E."/>
            <person name="Kohn T."/>
            <person name="Peeters S.H."/>
            <person name="Heuer A."/>
            <person name="Rast P."/>
            <person name="Oberbeckmann S."/>
            <person name="Bunk B."/>
            <person name="Jeske O."/>
            <person name="Meyerdierks A."/>
            <person name="Storesund J.E."/>
            <person name="Kallscheuer N."/>
            <person name="Luecker S."/>
            <person name="Lage O.M."/>
            <person name="Pohl T."/>
            <person name="Merkel B.J."/>
            <person name="Hornburger P."/>
            <person name="Mueller R.-W."/>
            <person name="Bruemmer F."/>
            <person name="Labrenz M."/>
            <person name="Spormann A.M."/>
            <person name="Op den Camp H."/>
            <person name="Overmann J."/>
            <person name="Amann R."/>
            <person name="Jetten M.S.M."/>
            <person name="Mascher T."/>
            <person name="Medema M.H."/>
            <person name="Devos D.P."/>
            <person name="Kaster A.-K."/>
            <person name="Ovreas L."/>
            <person name="Rohde M."/>
            <person name="Galperin M.Y."/>
            <person name="Jogler C."/>
        </authorList>
    </citation>
    <scope>NUCLEOTIDE SEQUENCE [LARGE SCALE GENOMIC DNA]</scope>
    <source>
        <strain evidence="3 4">UC8</strain>
    </source>
</reference>
<organism evidence="3 4">
    <name type="scientific">Roseimaritima ulvae</name>
    <dbReference type="NCBI Taxonomy" id="980254"/>
    <lineage>
        <taxon>Bacteria</taxon>
        <taxon>Pseudomonadati</taxon>
        <taxon>Planctomycetota</taxon>
        <taxon>Planctomycetia</taxon>
        <taxon>Pirellulales</taxon>
        <taxon>Pirellulaceae</taxon>
        <taxon>Roseimaritima</taxon>
    </lineage>
</organism>
<dbReference type="GO" id="GO:0042802">
    <property type="term" value="F:identical protein binding"/>
    <property type="evidence" value="ECO:0007669"/>
    <property type="project" value="InterPro"/>
</dbReference>
<dbReference type="RefSeq" id="WP_162275888.1">
    <property type="nucleotide sequence ID" value="NZ_CP042914.1"/>
</dbReference>
<keyword evidence="1" id="KW-0732">Signal</keyword>
<evidence type="ECO:0000313" key="4">
    <source>
        <dbReference type="Proteomes" id="UP000325286"/>
    </source>
</evidence>
<dbReference type="Gene3D" id="2.30.30.700">
    <property type="entry name" value="SLA1 homology domain 1"/>
    <property type="match status" value="1"/>
</dbReference>
<dbReference type="AlphaFoldDB" id="A0A5B9QQ69"/>
<evidence type="ECO:0000313" key="3">
    <source>
        <dbReference type="EMBL" id="QEG41148.1"/>
    </source>
</evidence>
<dbReference type="KEGG" id="rul:UC8_31670"/>
<keyword evidence="4" id="KW-1185">Reference proteome</keyword>
<dbReference type="GO" id="GO:0030674">
    <property type="term" value="F:protein-macromolecule adaptor activity"/>
    <property type="evidence" value="ECO:0007669"/>
    <property type="project" value="InterPro"/>
</dbReference>
<feature type="signal peptide" evidence="1">
    <location>
        <begin position="1"/>
        <end position="18"/>
    </location>
</feature>
<dbReference type="Proteomes" id="UP000325286">
    <property type="component" value="Chromosome"/>
</dbReference>
<proteinExistence type="predicted"/>
<feature type="domain" description="SLA1 homology" evidence="2">
    <location>
        <begin position="25"/>
        <end position="72"/>
    </location>
</feature>
<gene>
    <name evidence="3" type="ORF">UC8_31670</name>
</gene>
<dbReference type="GO" id="GO:0008092">
    <property type="term" value="F:cytoskeletal protein binding"/>
    <property type="evidence" value="ECO:0007669"/>
    <property type="project" value="InterPro"/>
</dbReference>
<sequence precursor="true">MQFRHVLFLSLAIGWAVAAGDRVQAETWTDSSGQFRIEAEFEKFANGLVYLKKSNGQVISVPVQRLNAASIAQAKQLHAAAGGAAEAGGPVMDGAASKLGANPTARETAEIMSQAMVHFHLPTLWDGLTPKYQRDVQQNIRMHADAIDPAIWRGVAGLVKNASELVKTKRDMFLNNPTLGAMLSNDESTKQAWDAAANLLASIANSRLTDQEAMKQFDMAQFIASDAPAIRAAFVAFTEKVGTMEQSPFGNLAEAPKIETLSESASEAVFRITMGDEVDEVKFVKVENRWLPADMVEGWDEMMQEQRDTVAKLKSPEGQQQMMQMQMGVMMASAPLNALLGANTQQEFDQVIDSLAQTVGGMFGNAEITVEEEEFQFDEAP</sequence>
<name>A0A5B9QQ69_9BACT</name>
<dbReference type="EMBL" id="CP042914">
    <property type="protein sequence ID" value="QEG41148.1"/>
    <property type="molecule type" value="Genomic_DNA"/>
</dbReference>
<dbReference type="InterPro" id="IPR007131">
    <property type="entry name" value="SHD1"/>
</dbReference>
<dbReference type="Pfam" id="PF03983">
    <property type="entry name" value="SHD1"/>
    <property type="match status" value="1"/>
</dbReference>
<dbReference type="GO" id="GO:0043130">
    <property type="term" value="F:ubiquitin binding"/>
    <property type="evidence" value="ECO:0007669"/>
    <property type="project" value="InterPro"/>
</dbReference>